<dbReference type="PROSITE" id="PS50157">
    <property type="entry name" value="ZINC_FINGER_C2H2_2"/>
    <property type="match status" value="3"/>
</dbReference>
<feature type="region of interest" description="Disordered" evidence="8">
    <location>
        <begin position="1"/>
        <end position="24"/>
    </location>
</feature>
<reference evidence="11 12" key="2">
    <citation type="submission" date="2018-09" db="EMBL/GenBank/DDBJ databases">
        <title>A high-quality reference genome of wild soybean provides a powerful tool to mine soybean genomes.</title>
        <authorList>
            <person name="Xie M."/>
            <person name="Chung C.Y.L."/>
            <person name="Li M.-W."/>
            <person name="Wong F.-L."/>
            <person name="Chan T.-F."/>
            <person name="Lam H.-M."/>
        </authorList>
    </citation>
    <scope>NUCLEOTIDE SEQUENCE [LARGE SCALE GENOMIC DNA]</scope>
    <source>
        <strain evidence="12">cv. W05</strain>
        <tissue evidence="11">Hypocotyl of etiolated seedlings</tissue>
    </source>
</reference>
<dbReference type="GO" id="GO:0005634">
    <property type="term" value="C:nucleus"/>
    <property type="evidence" value="ECO:0007669"/>
    <property type="project" value="TreeGrafter"/>
</dbReference>
<accession>A0A0B2R8I9</accession>
<dbReference type="PANTHER" id="PTHR45988">
    <property type="entry name" value="C2H2 TYPE ZINC FINGER TRANSCRIPTION FACTOR FAMILY-RELATED"/>
    <property type="match status" value="1"/>
</dbReference>
<name>A0A0B2R8I9_GLYSO</name>
<reference evidence="10" key="1">
    <citation type="submission" date="2014-07" db="EMBL/GenBank/DDBJ databases">
        <title>Identification of a novel salt tolerance gene in wild soybean by whole-genome sequencing.</title>
        <authorList>
            <person name="Lam H.-M."/>
            <person name="Qi X."/>
            <person name="Li M.-W."/>
            <person name="Liu X."/>
            <person name="Xie M."/>
            <person name="Ni M."/>
            <person name="Xu X."/>
        </authorList>
    </citation>
    <scope>NUCLEOTIDE SEQUENCE [LARGE SCALE GENOMIC DNA]</scope>
    <source>
        <tissue evidence="10">Root</tissue>
    </source>
</reference>
<keyword evidence="6" id="KW-0804">Transcription</keyword>
<feature type="domain" description="C2H2-type" evidence="9">
    <location>
        <begin position="95"/>
        <end position="117"/>
    </location>
</feature>
<feature type="region of interest" description="Disordered" evidence="8">
    <location>
        <begin position="118"/>
        <end position="155"/>
    </location>
</feature>
<feature type="region of interest" description="Disordered" evidence="8">
    <location>
        <begin position="413"/>
        <end position="457"/>
    </location>
</feature>
<evidence type="ECO:0000256" key="2">
    <source>
        <dbReference type="ARBA" id="ARBA00022737"/>
    </source>
</evidence>
<keyword evidence="5" id="KW-0805">Transcription regulation</keyword>
<feature type="domain" description="C2H2-type" evidence="9">
    <location>
        <begin position="32"/>
        <end position="59"/>
    </location>
</feature>
<dbReference type="PROSITE" id="PS00028">
    <property type="entry name" value="ZINC_FINGER_C2H2_1"/>
    <property type="match status" value="3"/>
</dbReference>
<evidence type="ECO:0000259" key="9">
    <source>
        <dbReference type="PROSITE" id="PS50157"/>
    </source>
</evidence>
<evidence type="ECO:0000256" key="1">
    <source>
        <dbReference type="ARBA" id="ARBA00022723"/>
    </source>
</evidence>
<keyword evidence="3 7" id="KW-0863">Zinc-finger</keyword>
<feature type="domain" description="C2H2-type" evidence="9">
    <location>
        <begin position="383"/>
        <end position="410"/>
    </location>
</feature>
<dbReference type="Proteomes" id="UP000289340">
    <property type="component" value="Chromosome 13"/>
</dbReference>
<dbReference type="Pfam" id="PF13912">
    <property type="entry name" value="zf-C2H2_6"/>
    <property type="match status" value="3"/>
</dbReference>
<dbReference type="SUPFAM" id="SSF57667">
    <property type="entry name" value="beta-beta-alpha zinc fingers"/>
    <property type="match status" value="2"/>
</dbReference>
<dbReference type="GO" id="GO:0003700">
    <property type="term" value="F:DNA-binding transcription factor activity"/>
    <property type="evidence" value="ECO:0007669"/>
    <property type="project" value="InterPro"/>
</dbReference>
<evidence type="ECO:0000256" key="3">
    <source>
        <dbReference type="ARBA" id="ARBA00022771"/>
    </source>
</evidence>
<keyword evidence="12" id="KW-1185">Reference proteome</keyword>
<dbReference type="EMBL" id="QZWG01000013">
    <property type="protein sequence ID" value="RZB71303.1"/>
    <property type="molecule type" value="Genomic_DNA"/>
</dbReference>
<evidence type="ECO:0000313" key="12">
    <source>
        <dbReference type="Proteomes" id="UP000289340"/>
    </source>
</evidence>
<gene>
    <name evidence="11" type="ORF">D0Y65_035989</name>
    <name evidence="10" type="ORF">glysoja_038503</name>
</gene>
<dbReference type="SMART" id="SM00355">
    <property type="entry name" value="ZnF_C2H2"/>
    <property type="match status" value="3"/>
</dbReference>
<evidence type="ECO:0000313" key="10">
    <source>
        <dbReference type="EMBL" id="KHN30811.1"/>
    </source>
</evidence>
<dbReference type="InterPro" id="IPR044653">
    <property type="entry name" value="AZF1/2/3-like"/>
</dbReference>
<feature type="compositionally biased region" description="Low complexity" evidence="8">
    <location>
        <begin position="126"/>
        <end position="151"/>
    </location>
</feature>
<sequence length="490" mass="54041">MKRSLLGPCKAEVESTTADEATAAKSPSPMLRECNICGKVFSSGKALGGHRRSHFQKHQKKVKVRFTNHSSKAGDSSNINRANNCDYDADDDGKRICCICKKEFPTKNALFGHMRSHPERSWKGVSPPTRSPNKNSSSSSLSSYTFSSQNSDSMEKNMEQYRDDDYVDCVGGGGGNIVIIDLSTFTSPSWLKTDVRGRKCIGAYEAAETLTYLSAYSKYFCSESNRVSPKKDEVLSKSAPPLIKNGKRKVGESSSSKKHKVKKIKFYLNGELKIGKKNDGDGEFDDDKGEKLNRCKGLSKSGVGRILYMDDEVEEEEGVDEAFDDVITEVVAPAKVQDHVDERKVKRVVDHKGKNSKKLVMKFKAKDTEYENGGQEKEKVGGYKCGACGKKFSTFQGLGGHRSVHKEKNTEIMDESNRSKAVVADQEDNSSSSSNMHKVDEATMNEAPLPTDETTANEKAPLLADEACQSSPCTKKLDFDLNELPCGMKD</sequence>
<evidence type="ECO:0000256" key="5">
    <source>
        <dbReference type="ARBA" id="ARBA00023015"/>
    </source>
</evidence>
<proteinExistence type="predicted"/>
<dbReference type="GO" id="GO:0000976">
    <property type="term" value="F:transcription cis-regulatory region binding"/>
    <property type="evidence" value="ECO:0007669"/>
    <property type="project" value="TreeGrafter"/>
</dbReference>
<dbReference type="AlphaFoldDB" id="A0A0B2R8I9"/>
<keyword evidence="4" id="KW-0862">Zinc</keyword>
<dbReference type="GO" id="GO:0008270">
    <property type="term" value="F:zinc ion binding"/>
    <property type="evidence" value="ECO:0007669"/>
    <property type="project" value="UniProtKB-KW"/>
</dbReference>
<keyword evidence="2" id="KW-0677">Repeat</keyword>
<keyword evidence="1" id="KW-0479">Metal-binding</keyword>
<organism evidence="10">
    <name type="scientific">Glycine soja</name>
    <name type="common">Wild soybean</name>
    <dbReference type="NCBI Taxonomy" id="3848"/>
    <lineage>
        <taxon>Eukaryota</taxon>
        <taxon>Viridiplantae</taxon>
        <taxon>Streptophyta</taxon>
        <taxon>Embryophyta</taxon>
        <taxon>Tracheophyta</taxon>
        <taxon>Spermatophyta</taxon>
        <taxon>Magnoliopsida</taxon>
        <taxon>eudicotyledons</taxon>
        <taxon>Gunneridae</taxon>
        <taxon>Pentapetalae</taxon>
        <taxon>rosids</taxon>
        <taxon>fabids</taxon>
        <taxon>Fabales</taxon>
        <taxon>Fabaceae</taxon>
        <taxon>Papilionoideae</taxon>
        <taxon>50 kb inversion clade</taxon>
        <taxon>NPAAA clade</taxon>
        <taxon>indigoferoid/millettioid clade</taxon>
        <taxon>Phaseoleae</taxon>
        <taxon>Glycine</taxon>
        <taxon>Glycine subgen. Soja</taxon>
    </lineage>
</organism>
<protein>
    <submittedName>
        <fullName evidence="10">Zinc finger protein 1</fullName>
    </submittedName>
</protein>
<dbReference type="Proteomes" id="UP000053555">
    <property type="component" value="Unassembled WGS sequence"/>
</dbReference>
<dbReference type="PANTHER" id="PTHR45988:SF18">
    <property type="entry name" value="C2H2-TYPE ZINC FINGER FAMILY PROTEIN"/>
    <property type="match status" value="1"/>
</dbReference>
<evidence type="ECO:0000256" key="6">
    <source>
        <dbReference type="ARBA" id="ARBA00023163"/>
    </source>
</evidence>
<dbReference type="InterPro" id="IPR036236">
    <property type="entry name" value="Znf_C2H2_sf"/>
</dbReference>
<dbReference type="InterPro" id="IPR013087">
    <property type="entry name" value="Znf_C2H2_type"/>
</dbReference>
<evidence type="ECO:0000256" key="4">
    <source>
        <dbReference type="ARBA" id="ARBA00022833"/>
    </source>
</evidence>
<dbReference type="EMBL" id="KN651419">
    <property type="protein sequence ID" value="KHN30811.1"/>
    <property type="molecule type" value="Genomic_DNA"/>
</dbReference>
<evidence type="ECO:0000256" key="8">
    <source>
        <dbReference type="SAM" id="MobiDB-lite"/>
    </source>
</evidence>
<evidence type="ECO:0000256" key="7">
    <source>
        <dbReference type="PROSITE-ProRule" id="PRU00042"/>
    </source>
</evidence>
<evidence type="ECO:0000313" key="11">
    <source>
        <dbReference type="EMBL" id="RZB71303.1"/>
    </source>
</evidence>
<dbReference type="Gramene" id="XM_028340898.1">
    <property type="protein sequence ID" value="XP_028196699.1"/>
    <property type="gene ID" value="LOC114381652"/>
</dbReference>
<dbReference type="Gene3D" id="3.30.160.60">
    <property type="entry name" value="Classic Zinc Finger"/>
    <property type="match status" value="2"/>
</dbReference>